<gene>
    <name evidence="3" type="ORF">SUTH_02291</name>
</gene>
<organism evidence="3 4">
    <name type="scientific">Sulfuritalea hydrogenivorans sk43H</name>
    <dbReference type="NCBI Taxonomy" id="1223802"/>
    <lineage>
        <taxon>Bacteria</taxon>
        <taxon>Pseudomonadati</taxon>
        <taxon>Pseudomonadota</taxon>
        <taxon>Betaproteobacteria</taxon>
        <taxon>Nitrosomonadales</taxon>
        <taxon>Sterolibacteriaceae</taxon>
        <taxon>Sulfuritalea</taxon>
    </lineage>
</organism>
<evidence type="ECO:0000256" key="1">
    <source>
        <dbReference type="SAM" id="MobiDB-lite"/>
    </source>
</evidence>
<evidence type="ECO:0000259" key="2">
    <source>
        <dbReference type="Pfam" id="PF12705"/>
    </source>
</evidence>
<dbReference type="EMBL" id="AP012547">
    <property type="protein sequence ID" value="BAO30081.1"/>
    <property type="molecule type" value="Genomic_DNA"/>
</dbReference>
<dbReference type="OrthoDB" id="9761147at2"/>
<dbReference type="RefSeq" id="WP_052473563.1">
    <property type="nucleotide sequence ID" value="NZ_AP012547.1"/>
</dbReference>
<feature type="domain" description="PD-(D/E)XK endonuclease-like" evidence="2">
    <location>
        <begin position="625"/>
        <end position="892"/>
    </location>
</feature>
<dbReference type="GO" id="GO:0004386">
    <property type="term" value="F:helicase activity"/>
    <property type="evidence" value="ECO:0007669"/>
    <property type="project" value="UniProtKB-KW"/>
</dbReference>
<dbReference type="NCBIfam" id="TIGR03623">
    <property type="entry name" value="probable DNA repair protein"/>
    <property type="match status" value="1"/>
</dbReference>
<evidence type="ECO:0000313" key="3">
    <source>
        <dbReference type="EMBL" id="BAO30081.1"/>
    </source>
</evidence>
<dbReference type="Proteomes" id="UP000031637">
    <property type="component" value="Chromosome"/>
</dbReference>
<keyword evidence="3" id="KW-0378">Hydrolase</keyword>
<dbReference type="AlphaFoldDB" id="W0SGB7"/>
<keyword evidence="3" id="KW-0347">Helicase</keyword>
<dbReference type="SUPFAM" id="SSF52540">
    <property type="entry name" value="P-loop containing nucleoside triphosphate hydrolases"/>
    <property type="match status" value="1"/>
</dbReference>
<dbReference type="STRING" id="1223802.SUTH_02291"/>
<dbReference type="HOGENOM" id="CLU_014693_0_0_4"/>
<feature type="region of interest" description="Disordered" evidence="1">
    <location>
        <begin position="906"/>
        <end position="937"/>
    </location>
</feature>
<proteinExistence type="predicted"/>
<keyword evidence="3" id="KW-0547">Nucleotide-binding</keyword>
<sequence length="937" mass="101596">MIRPDLPEVNLAELRGGPEPVVLCATARLAGSLRRAHGALQAARGAVTWQALQSATPAQWLDHVTSGALLRGEIPPAGVPGAFLTRAQERSLWEQAIATDAGAAAELFDREGMALAAMEAANLERAWRIEVADALQTEEYRAFRRWREKVAEACRVGGWRTADETLAWRIECIERGIGGLPARIGIAGFIAPDPMISRLLVVLEARGVELFQLDFARGETVPAAGAELADAEAECMDAAKWARDWLARDASTRVRIAVADLQVRRRLLEAALDDVLHPGAVGAGWVAQERDHAFVAGSPLAAEPLVDVALRLLQVLVHSQRVAQVEFGALLCGTGWSADVDEADARARIEAGLRELLPPETSLERLQRGVGRLCADPALRLQAPQLVAHLGALLEAARRAPRRQAPSAWGKSFGEWLAALGWPGQRALLVAERAACDKLREGLGGLLALDAVMGRVDAGEALRQLQRQCRDHAFEPPRRTVARIEVCTVDDALAGAVDALWVMGLNEGAWPPAPRPNPLLPAELQRRAGISAARADSLAVEAQALQAAWCASAGEVVFSWAQREGERPLRSSPLLANISRRELATAPIPPHAEEPGLARIDDARAPPVGANEHIRGGTALLKAQAVCPAWGFYQYRLGAAVLPAPTFGLDARTRGSLLHAALEEFWRGRSLVDLNRMDAATRSAEIRRVVAHALAEHDRRAAEPLPPRLRQLEDERLQALLAIWLEVEARRAPFRVIACEEHHELDIEGLPVRVVIDRIDQLADGRLVVIDYKSGRNDSAASWAEARIKEPQLPIYAALAFPDRDVAAVALARVTPDKPGFLGVSEDEGLLPEVKPLAAQRRLYAEEDFPDWPALRSLWAQRLTAVAREVRDGAAAVVFDAEKDIEYCDVRALLRVAERQQQFDEAGQLDGIPHGPLSAKGGDGCSPSVAAPKDEHP</sequence>
<dbReference type="Gene3D" id="3.90.320.10">
    <property type="match status" value="1"/>
</dbReference>
<dbReference type="InterPro" id="IPR038726">
    <property type="entry name" value="PDDEXK_AddAB-type"/>
</dbReference>
<keyword evidence="4" id="KW-1185">Reference proteome</keyword>
<dbReference type="Pfam" id="PF12705">
    <property type="entry name" value="PDDEXK_1"/>
    <property type="match status" value="1"/>
</dbReference>
<dbReference type="InterPro" id="IPR019925">
    <property type="entry name" value="DNA_repair_protein_predicted"/>
</dbReference>
<dbReference type="InterPro" id="IPR011604">
    <property type="entry name" value="PDDEXK-like_dom_sf"/>
</dbReference>
<dbReference type="InterPro" id="IPR027417">
    <property type="entry name" value="P-loop_NTPase"/>
</dbReference>
<name>W0SGB7_9PROT</name>
<accession>W0SGB7</accession>
<protein>
    <submittedName>
        <fullName evidence="3">DNA helicase/exodeoxyribonuclease V subunit B</fullName>
    </submittedName>
</protein>
<dbReference type="KEGG" id="shd:SUTH_02291"/>
<reference evidence="3 4" key="1">
    <citation type="journal article" date="2014" name="Syst. Appl. Microbiol.">
        <title>Complete genomes of freshwater sulfur oxidizers Sulfuricella denitrificans skB26 and Sulfuritalea hydrogenivorans sk43H: genetic insights into the sulfur oxidation pathway of betaproteobacteria.</title>
        <authorList>
            <person name="Watanabe T."/>
            <person name="Kojima H."/>
            <person name="Fukui M."/>
        </authorList>
    </citation>
    <scope>NUCLEOTIDE SEQUENCE [LARGE SCALE GENOMIC DNA]</scope>
    <source>
        <strain evidence="3">DSM22779</strain>
    </source>
</reference>
<evidence type="ECO:0000313" key="4">
    <source>
        <dbReference type="Proteomes" id="UP000031637"/>
    </source>
</evidence>
<keyword evidence="3" id="KW-0067">ATP-binding</keyword>